<name>A0A5B7CXL6_PORTR</name>
<sequence>MFIAHYAFLVVGGAFTRMDLQWWNKDTFTEIRWNEAQRVEGDPESVAQPSDEAVVHIVHPQHVQSRPKLHIDLVQTEFHITLQHSVSAALETQGKTHNIFTLLSPGALFLSLFGLRRADKNTSGDVIGNIHTVSLTCTFLSSILRVMVASVWAQYTKGLSVPSSSMLGTVLS</sequence>
<keyword evidence="2" id="KW-1185">Reference proteome</keyword>
<comment type="caution">
    <text evidence="1">The sequence shown here is derived from an EMBL/GenBank/DDBJ whole genome shotgun (WGS) entry which is preliminary data.</text>
</comment>
<protein>
    <submittedName>
        <fullName evidence="1">Uncharacterized protein</fullName>
    </submittedName>
</protein>
<reference evidence="1 2" key="1">
    <citation type="submission" date="2019-05" db="EMBL/GenBank/DDBJ databases">
        <title>Another draft genome of Portunus trituberculatus and its Hox gene families provides insights of decapod evolution.</title>
        <authorList>
            <person name="Jeong J.-H."/>
            <person name="Song I."/>
            <person name="Kim S."/>
            <person name="Choi T."/>
            <person name="Kim D."/>
            <person name="Ryu S."/>
            <person name="Kim W."/>
        </authorList>
    </citation>
    <scope>NUCLEOTIDE SEQUENCE [LARGE SCALE GENOMIC DNA]</scope>
    <source>
        <tissue evidence="1">Muscle</tissue>
    </source>
</reference>
<dbReference type="Proteomes" id="UP000324222">
    <property type="component" value="Unassembled WGS sequence"/>
</dbReference>
<accession>A0A5B7CXL6</accession>
<proteinExistence type="predicted"/>
<organism evidence="1 2">
    <name type="scientific">Portunus trituberculatus</name>
    <name type="common">Swimming crab</name>
    <name type="synonym">Neptunus trituberculatus</name>
    <dbReference type="NCBI Taxonomy" id="210409"/>
    <lineage>
        <taxon>Eukaryota</taxon>
        <taxon>Metazoa</taxon>
        <taxon>Ecdysozoa</taxon>
        <taxon>Arthropoda</taxon>
        <taxon>Crustacea</taxon>
        <taxon>Multicrustacea</taxon>
        <taxon>Malacostraca</taxon>
        <taxon>Eumalacostraca</taxon>
        <taxon>Eucarida</taxon>
        <taxon>Decapoda</taxon>
        <taxon>Pleocyemata</taxon>
        <taxon>Brachyura</taxon>
        <taxon>Eubrachyura</taxon>
        <taxon>Portunoidea</taxon>
        <taxon>Portunidae</taxon>
        <taxon>Portuninae</taxon>
        <taxon>Portunus</taxon>
    </lineage>
</organism>
<evidence type="ECO:0000313" key="2">
    <source>
        <dbReference type="Proteomes" id="UP000324222"/>
    </source>
</evidence>
<gene>
    <name evidence="1" type="ORF">E2C01_007230</name>
</gene>
<dbReference type="AlphaFoldDB" id="A0A5B7CXL6"/>
<evidence type="ECO:0000313" key="1">
    <source>
        <dbReference type="EMBL" id="MPC14462.1"/>
    </source>
</evidence>
<dbReference type="EMBL" id="VSRR010000353">
    <property type="protein sequence ID" value="MPC14462.1"/>
    <property type="molecule type" value="Genomic_DNA"/>
</dbReference>